<comment type="subunit">
    <text evidence="3 8">Homodimer and heterodimers.</text>
</comment>
<accession>A0AAV9DTJ5</accession>
<sequence length="164" mass="18412">MREAGGLNLLELSLRLFVIPLSVVSICFMVLDKEANNDYGSIRYSDISGLKYLVFLDAITGGYALVSLVLERICVTKIWIFYLTDQLLAYLMVTSFSSVAEFLYLAYNGNREVSWSEACSYYGKFCGRAAASFAFHVMILLCLCTLSPLSAYRYFSRFEAPSSP</sequence>
<comment type="subcellular location">
    <subcellularLocation>
        <location evidence="1 8">Cell membrane</location>
        <topology evidence="1 8">Multi-pass membrane protein</topology>
    </subcellularLocation>
</comment>
<evidence type="ECO:0000256" key="8">
    <source>
        <dbReference type="RuleBase" id="RU361233"/>
    </source>
</evidence>
<protein>
    <recommendedName>
        <fullName evidence="8">CASP-like protein</fullName>
    </recommendedName>
</protein>
<name>A0AAV9DTJ5_ACOCL</name>
<dbReference type="GO" id="GO:0005886">
    <property type="term" value="C:plasma membrane"/>
    <property type="evidence" value="ECO:0007669"/>
    <property type="project" value="UniProtKB-SubCell"/>
</dbReference>
<gene>
    <name evidence="10" type="ORF">QJS10_CPB11g01361</name>
</gene>
<dbReference type="Proteomes" id="UP001180020">
    <property type="component" value="Unassembled WGS sequence"/>
</dbReference>
<keyword evidence="7 8" id="KW-0472">Membrane</keyword>
<keyword evidence="11" id="KW-1185">Reference proteome</keyword>
<evidence type="ECO:0000256" key="5">
    <source>
        <dbReference type="ARBA" id="ARBA00022692"/>
    </source>
</evidence>
<feature type="transmembrane region" description="Helical" evidence="8">
    <location>
        <begin position="87"/>
        <end position="107"/>
    </location>
</feature>
<evidence type="ECO:0000259" key="9">
    <source>
        <dbReference type="Pfam" id="PF04535"/>
    </source>
</evidence>
<evidence type="ECO:0000313" key="10">
    <source>
        <dbReference type="EMBL" id="KAK1304194.1"/>
    </source>
</evidence>
<reference evidence="10" key="2">
    <citation type="submission" date="2023-06" db="EMBL/GenBank/DDBJ databases">
        <authorList>
            <person name="Ma L."/>
            <person name="Liu K.-W."/>
            <person name="Li Z."/>
            <person name="Hsiao Y.-Y."/>
            <person name="Qi Y."/>
            <person name="Fu T."/>
            <person name="Tang G."/>
            <person name="Zhang D."/>
            <person name="Sun W.-H."/>
            <person name="Liu D.-K."/>
            <person name="Li Y."/>
            <person name="Chen G.-Z."/>
            <person name="Liu X.-D."/>
            <person name="Liao X.-Y."/>
            <person name="Jiang Y.-T."/>
            <person name="Yu X."/>
            <person name="Hao Y."/>
            <person name="Huang J."/>
            <person name="Zhao X.-W."/>
            <person name="Ke S."/>
            <person name="Chen Y.-Y."/>
            <person name="Wu W.-L."/>
            <person name="Hsu J.-L."/>
            <person name="Lin Y.-F."/>
            <person name="Huang M.-D."/>
            <person name="Li C.-Y."/>
            <person name="Huang L."/>
            <person name="Wang Z.-W."/>
            <person name="Zhao X."/>
            <person name="Zhong W.-Y."/>
            <person name="Peng D.-H."/>
            <person name="Ahmad S."/>
            <person name="Lan S."/>
            <person name="Zhang J.-S."/>
            <person name="Tsai W.-C."/>
            <person name="Van De Peer Y."/>
            <person name="Liu Z.-J."/>
        </authorList>
    </citation>
    <scope>NUCLEOTIDE SEQUENCE</scope>
    <source>
        <strain evidence="10">CP</strain>
        <tissue evidence="10">Leaves</tissue>
    </source>
</reference>
<dbReference type="AlphaFoldDB" id="A0AAV9DTJ5"/>
<dbReference type="EMBL" id="JAUJYO010000011">
    <property type="protein sequence ID" value="KAK1304194.1"/>
    <property type="molecule type" value="Genomic_DNA"/>
</dbReference>
<dbReference type="NCBIfam" id="TIGR01569">
    <property type="entry name" value="A_tha_TIGR01569"/>
    <property type="match status" value="1"/>
</dbReference>
<evidence type="ECO:0000256" key="2">
    <source>
        <dbReference type="ARBA" id="ARBA00007651"/>
    </source>
</evidence>
<evidence type="ECO:0000256" key="1">
    <source>
        <dbReference type="ARBA" id="ARBA00004651"/>
    </source>
</evidence>
<feature type="transmembrane region" description="Helical" evidence="8">
    <location>
        <begin position="133"/>
        <end position="155"/>
    </location>
</feature>
<feature type="transmembrane region" description="Helical" evidence="8">
    <location>
        <begin position="12"/>
        <end position="31"/>
    </location>
</feature>
<evidence type="ECO:0000256" key="6">
    <source>
        <dbReference type="ARBA" id="ARBA00022989"/>
    </source>
</evidence>
<proteinExistence type="inferred from homology"/>
<comment type="similarity">
    <text evidence="2 8">Belongs to the Casparian strip membrane proteins (CASP) family.</text>
</comment>
<keyword evidence="6 8" id="KW-1133">Transmembrane helix</keyword>
<feature type="transmembrane region" description="Helical" evidence="8">
    <location>
        <begin position="51"/>
        <end position="75"/>
    </location>
</feature>
<evidence type="ECO:0000256" key="3">
    <source>
        <dbReference type="ARBA" id="ARBA00011489"/>
    </source>
</evidence>
<dbReference type="PANTHER" id="PTHR33573:SF30">
    <property type="entry name" value="CASP-LIKE PROTEIN 2C1-RELATED"/>
    <property type="match status" value="1"/>
</dbReference>
<reference evidence="10" key="1">
    <citation type="journal article" date="2023" name="Nat. Commun.">
        <title>Diploid and tetraploid genomes of Acorus and the evolution of monocots.</title>
        <authorList>
            <person name="Ma L."/>
            <person name="Liu K.W."/>
            <person name="Li Z."/>
            <person name="Hsiao Y.Y."/>
            <person name="Qi Y."/>
            <person name="Fu T."/>
            <person name="Tang G.D."/>
            <person name="Zhang D."/>
            <person name="Sun W.H."/>
            <person name="Liu D.K."/>
            <person name="Li Y."/>
            <person name="Chen G.Z."/>
            <person name="Liu X.D."/>
            <person name="Liao X.Y."/>
            <person name="Jiang Y.T."/>
            <person name="Yu X."/>
            <person name="Hao Y."/>
            <person name="Huang J."/>
            <person name="Zhao X.W."/>
            <person name="Ke S."/>
            <person name="Chen Y.Y."/>
            <person name="Wu W.L."/>
            <person name="Hsu J.L."/>
            <person name="Lin Y.F."/>
            <person name="Huang M.D."/>
            <person name="Li C.Y."/>
            <person name="Huang L."/>
            <person name="Wang Z.W."/>
            <person name="Zhao X."/>
            <person name="Zhong W.Y."/>
            <person name="Peng D.H."/>
            <person name="Ahmad S."/>
            <person name="Lan S."/>
            <person name="Zhang J.S."/>
            <person name="Tsai W.C."/>
            <person name="Van de Peer Y."/>
            <person name="Liu Z.J."/>
        </authorList>
    </citation>
    <scope>NUCLEOTIDE SEQUENCE</scope>
    <source>
        <strain evidence="10">CP</strain>
    </source>
</reference>
<feature type="domain" description="Casparian strip membrane protein" evidence="9">
    <location>
        <begin position="7"/>
        <end position="139"/>
    </location>
</feature>
<organism evidence="10 11">
    <name type="scientific">Acorus calamus</name>
    <name type="common">Sweet flag</name>
    <dbReference type="NCBI Taxonomy" id="4465"/>
    <lineage>
        <taxon>Eukaryota</taxon>
        <taxon>Viridiplantae</taxon>
        <taxon>Streptophyta</taxon>
        <taxon>Embryophyta</taxon>
        <taxon>Tracheophyta</taxon>
        <taxon>Spermatophyta</taxon>
        <taxon>Magnoliopsida</taxon>
        <taxon>Liliopsida</taxon>
        <taxon>Acoraceae</taxon>
        <taxon>Acorus</taxon>
    </lineage>
</organism>
<evidence type="ECO:0000313" key="11">
    <source>
        <dbReference type="Proteomes" id="UP001180020"/>
    </source>
</evidence>
<keyword evidence="5 8" id="KW-0812">Transmembrane</keyword>
<evidence type="ECO:0000256" key="7">
    <source>
        <dbReference type="ARBA" id="ARBA00023136"/>
    </source>
</evidence>
<dbReference type="InterPro" id="IPR006702">
    <property type="entry name" value="CASP_dom"/>
</dbReference>
<dbReference type="Pfam" id="PF04535">
    <property type="entry name" value="CASP_dom"/>
    <property type="match status" value="1"/>
</dbReference>
<evidence type="ECO:0000256" key="4">
    <source>
        <dbReference type="ARBA" id="ARBA00022475"/>
    </source>
</evidence>
<keyword evidence="4 8" id="KW-1003">Cell membrane</keyword>
<comment type="caution">
    <text evidence="10">The sequence shown here is derived from an EMBL/GenBank/DDBJ whole genome shotgun (WGS) entry which is preliminary data.</text>
</comment>
<dbReference type="PANTHER" id="PTHR33573">
    <property type="entry name" value="CASP-LIKE PROTEIN 4A4"/>
    <property type="match status" value="1"/>
</dbReference>
<dbReference type="InterPro" id="IPR006459">
    <property type="entry name" value="CASP/CASPL"/>
</dbReference>